<comment type="caution">
    <text evidence="2">The sequence shown here is derived from an EMBL/GenBank/DDBJ whole genome shotgun (WGS) entry which is preliminary data.</text>
</comment>
<dbReference type="EMBL" id="LNIX01000005">
    <property type="protein sequence ID" value="OXA54063.1"/>
    <property type="molecule type" value="Genomic_DNA"/>
</dbReference>
<dbReference type="OrthoDB" id="3140657at2759"/>
<feature type="compositionally biased region" description="Polar residues" evidence="1">
    <location>
        <begin position="513"/>
        <end position="533"/>
    </location>
</feature>
<keyword evidence="3" id="KW-1185">Reference proteome</keyword>
<organism evidence="2 3">
    <name type="scientific">Folsomia candida</name>
    <name type="common">Springtail</name>
    <dbReference type="NCBI Taxonomy" id="158441"/>
    <lineage>
        <taxon>Eukaryota</taxon>
        <taxon>Metazoa</taxon>
        <taxon>Ecdysozoa</taxon>
        <taxon>Arthropoda</taxon>
        <taxon>Hexapoda</taxon>
        <taxon>Collembola</taxon>
        <taxon>Entomobryomorpha</taxon>
        <taxon>Isotomoidea</taxon>
        <taxon>Isotomidae</taxon>
        <taxon>Proisotominae</taxon>
        <taxon>Folsomia</taxon>
    </lineage>
</organism>
<name>A0A226E927_FOLCA</name>
<dbReference type="AlphaFoldDB" id="A0A226E927"/>
<reference evidence="2 3" key="1">
    <citation type="submission" date="2015-12" db="EMBL/GenBank/DDBJ databases">
        <title>The genome of Folsomia candida.</title>
        <authorList>
            <person name="Faddeeva A."/>
            <person name="Derks M.F."/>
            <person name="Anvar Y."/>
            <person name="Smit S."/>
            <person name="Van Straalen N."/>
            <person name="Roelofs D."/>
        </authorList>
    </citation>
    <scope>NUCLEOTIDE SEQUENCE [LARGE SCALE GENOMIC DNA]</scope>
    <source>
        <strain evidence="2 3">VU population</strain>
        <tissue evidence="2">Whole body</tissue>
    </source>
</reference>
<accession>A0A226E927</accession>
<gene>
    <name evidence="2" type="ORF">Fcan01_11195</name>
</gene>
<feature type="region of interest" description="Disordered" evidence="1">
    <location>
        <begin position="513"/>
        <end position="560"/>
    </location>
</feature>
<dbReference type="Proteomes" id="UP000198287">
    <property type="component" value="Unassembled WGS sequence"/>
</dbReference>
<evidence type="ECO:0000256" key="1">
    <source>
        <dbReference type="SAM" id="MobiDB-lite"/>
    </source>
</evidence>
<proteinExistence type="predicted"/>
<evidence type="ECO:0000313" key="3">
    <source>
        <dbReference type="Proteomes" id="UP000198287"/>
    </source>
</evidence>
<evidence type="ECO:0000313" key="2">
    <source>
        <dbReference type="EMBL" id="OXA54063.1"/>
    </source>
</evidence>
<feature type="compositionally biased region" description="Low complexity" evidence="1">
    <location>
        <begin position="535"/>
        <end position="556"/>
    </location>
</feature>
<sequence>MINILPLHNFQILSNIFAHLDTHCAKLFRQVSNIWNTIGATVLGARIILQMKQGSHLHKFTTLEEIQKINPAVLRRISVKGTSDFNPFELPTSSWWCQIREIYLVMVPEIWPALVETLVAHGLPNLVRLALTKSRHDPAIPNFRPVLLRNLKPSPPDLGKCAKTLKTLEWMAVGDTTFRIQNLEHLHPFLIQVAPTLEHLTLGVKHYSGYSPDADQITQFSAFPRLKSLQNFASEVFQIDEFLIPENFPKLVSLSKELFDVRNLHVIQGLGLPMERQVRHLGLTELKLVCRNESGKPTVCEDLPCECDGGKLQDFISKCDTLQRLTLQGILAVGIQFVTGLFFPLTILIAGTFGQQYFDGGGNTPNSQHQEECSLTNCDSYSKCPHGWMELYTERYTCSGGKEKKYCCFPGRTPLCYHTPCSGPSPTCLNGYREWSRSTSQCWRNDEIKLHCCIDGHLPQCFNTTCSGAGDLSNQCPGGYGQVAYWKGAGWECPAHLEMRTCCRTGDDTRQNQNPFNTQQRNNPFSNNQQNYDRNYPQNNNYPSQNSNFNQQQNYQGSSDFRDSCQYTNCETYPPRCPVTHSQELSTDKSYCTQGRERRLCCRPGQLPPCYDTSCESGTNLRCPNGYREWSRDTVGCGGSNEQKLHCCAEGQYPTCFNTTCADNPTCPAGFLEGNSRSGERQNECGWRMSRKTCCRSGNDQFAGRDGLSSQGGFYDQQQQSRGTPEGCIFSDCQQYARCPLSYTEMFTDRKTCPSGRERNMCCRQDLLPQCIETLCDSTYSVQCPYGYREQSRGNQGCSSSLDTKLYCCSDSRQQGHCYNTTCTNSGQTECRRGYAATARGKGVEWGCPWTAYKSTCCETGSWNGEPSFGPNIVTMIAILFGARFLPGCV</sequence>
<protein>
    <submittedName>
        <fullName evidence="2">Uncharacterized protein</fullName>
    </submittedName>
</protein>